<name>A0A1Y1KPI3_PHOPY</name>
<sequence>MAFKDPNSNLSQISQEGLRKIKSEYENLLQEIGRKGDVSETKQRTNSLTKGSQELYKVILEASALFAEELDETLRNAEVLKQQVPNSLKFQEKSPLKLSEVEYKSETGESKDWLSFIDHPEFFILLN</sequence>
<organism evidence="1">
    <name type="scientific">Photinus pyralis</name>
    <name type="common">Common eastern firefly</name>
    <name type="synonym">Lampyris pyralis</name>
    <dbReference type="NCBI Taxonomy" id="7054"/>
    <lineage>
        <taxon>Eukaryota</taxon>
        <taxon>Metazoa</taxon>
        <taxon>Ecdysozoa</taxon>
        <taxon>Arthropoda</taxon>
        <taxon>Hexapoda</taxon>
        <taxon>Insecta</taxon>
        <taxon>Pterygota</taxon>
        <taxon>Neoptera</taxon>
        <taxon>Endopterygota</taxon>
        <taxon>Coleoptera</taxon>
        <taxon>Polyphaga</taxon>
        <taxon>Elateriformia</taxon>
        <taxon>Elateroidea</taxon>
        <taxon>Lampyridae</taxon>
        <taxon>Lampyrinae</taxon>
        <taxon>Photinus</taxon>
    </lineage>
</organism>
<reference evidence="1" key="1">
    <citation type="journal article" date="2016" name="Sci. Rep.">
        <title>Molecular characterization of firefly nuptial gifts: a multi-omics approach sheds light on postcopulatory sexual selection.</title>
        <authorList>
            <person name="Al-Wathiqui N."/>
            <person name="Fallon T.R."/>
            <person name="South A."/>
            <person name="Weng J.K."/>
            <person name="Lewis S.M."/>
        </authorList>
    </citation>
    <scope>NUCLEOTIDE SEQUENCE</scope>
</reference>
<protein>
    <submittedName>
        <fullName evidence="1">Uncharacterized protein</fullName>
    </submittedName>
</protein>
<evidence type="ECO:0000313" key="1">
    <source>
        <dbReference type="EMBL" id="JAV61356.1"/>
    </source>
</evidence>
<dbReference type="EMBL" id="GEZM01082478">
    <property type="protein sequence ID" value="JAV61356.1"/>
    <property type="molecule type" value="Transcribed_RNA"/>
</dbReference>
<accession>A0A1Y1KPI3</accession>
<dbReference type="AlphaFoldDB" id="A0A1Y1KPI3"/>
<proteinExistence type="predicted"/>